<dbReference type="OrthoDB" id="20828at2759"/>
<dbReference type="PANTHER" id="PTHR46007:SF3">
    <property type="entry name" value="MEDIATOR OF RNA POLYMERASE II TRANSCRIPTION SUBUNIT 12-LIKE PROTEIN"/>
    <property type="match status" value="1"/>
</dbReference>
<dbReference type="GO" id="GO:0045944">
    <property type="term" value="P:positive regulation of transcription by RNA polymerase II"/>
    <property type="evidence" value="ECO:0007669"/>
    <property type="project" value="TreeGrafter"/>
</dbReference>
<feature type="non-terminal residue" evidence="1">
    <location>
        <position position="1"/>
    </location>
</feature>
<accession>A0A212CI74</accession>
<proteinExistence type="predicted"/>
<evidence type="ECO:0000313" key="1">
    <source>
        <dbReference type="EMBL" id="OWK05640.1"/>
    </source>
</evidence>
<comment type="caution">
    <text evidence="1">The sequence shown here is derived from an EMBL/GenBank/DDBJ whole genome shotgun (WGS) entry which is preliminary data.</text>
</comment>
<evidence type="ECO:0000313" key="2">
    <source>
        <dbReference type="Proteomes" id="UP000242450"/>
    </source>
</evidence>
<dbReference type="GO" id="GO:0016592">
    <property type="term" value="C:mediator complex"/>
    <property type="evidence" value="ECO:0007669"/>
    <property type="project" value="TreeGrafter"/>
</dbReference>
<sequence>DESSSHECNQRTILLYGVGKERDEARHQLKKITKDILKILNKKSNTETGGCRCRSKISNNVLEQITSFASGTSYHLPLAHHIQLIFDLMEPALNINGLIDFAIQLLKELSVVEAELLLKSSSLAGSYTTGLCVCIVAVLRRYHSCLILNPDQTAQVFEGLCGVVKHVVNPSECSSPERCILAYLYDLYVSCSHLRSKFGDLFSSACSKVKQTIYNNVIPANSNLRWDPDFMMDFIENPSARSINYSVLGKILSDNAANRYSFVCNTLMNVCMGHQDAGRINDIANFSSELTACCTVLSSEWLGVLKALCCSSNHVWGFNDVLCTVDVSDLSFHDSLATFIAILIARQCFSLEDVVQHVALPSLLAAACGDADAEPGARMTCRLLLHLFRAPQACLLPQATGKPFPGIRSSCDRHLLAAAHNSIEVGAVFAVLKAIMMLGDAKIGNNNVSSLKNEDFTMRGLRRDGNAEDIWTASQNSKSCGKSISIETANLREYARYVLRTICQQNLEQWTLRQSWLELQLMIKQCLKDPGSGSVAEMNNLLDNIAKATIEVFQQSADLNNNASNAGMGLFNPNGIGSTDTGGTRQNGIKTFLRYFFFSCGFFFTKLSFIVHI</sequence>
<dbReference type="AlphaFoldDB" id="A0A212CI74"/>
<dbReference type="EMBL" id="MKHE01000019">
    <property type="protein sequence ID" value="OWK05640.1"/>
    <property type="molecule type" value="Genomic_DNA"/>
</dbReference>
<dbReference type="InterPro" id="IPR051647">
    <property type="entry name" value="Mediator_comp_sub12"/>
</dbReference>
<organism evidence="1 2">
    <name type="scientific">Cervus elaphus hippelaphus</name>
    <name type="common">European red deer</name>
    <dbReference type="NCBI Taxonomy" id="46360"/>
    <lineage>
        <taxon>Eukaryota</taxon>
        <taxon>Metazoa</taxon>
        <taxon>Chordata</taxon>
        <taxon>Craniata</taxon>
        <taxon>Vertebrata</taxon>
        <taxon>Euteleostomi</taxon>
        <taxon>Mammalia</taxon>
        <taxon>Eutheria</taxon>
        <taxon>Laurasiatheria</taxon>
        <taxon>Artiodactyla</taxon>
        <taxon>Ruminantia</taxon>
        <taxon>Pecora</taxon>
        <taxon>Cervidae</taxon>
        <taxon>Cervinae</taxon>
        <taxon>Cervus</taxon>
    </lineage>
</organism>
<name>A0A212CI74_CEREH</name>
<dbReference type="GO" id="GO:0003713">
    <property type="term" value="F:transcription coactivator activity"/>
    <property type="evidence" value="ECO:0007669"/>
    <property type="project" value="TreeGrafter"/>
</dbReference>
<keyword evidence="2" id="KW-1185">Reference proteome</keyword>
<dbReference type="Proteomes" id="UP000242450">
    <property type="component" value="Chromosome 19"/>
</dbReference>
<gene>
    <name evidence="1" type="ORF">Celaphus_00013046</name>
</gene>
<dbReference type="PANTHER" id="PTHR46007">
    <property type="entry name" value="MEDIATOR OF RNA POLYMERASE II TRANSCRIPTION SUBUNIT 12"/>
    <property type="match status" value="1"/>
</dbReference>
<reference evidence="1 2" key="1">
    <citation type="journal article" date="2018" name="Mol. Genet. Genomics">
        <title>The red deer Cervus elaphus genome CerEla1.0: sequencing, annotating, genes, and chromosomes.</title>
        <authorList>
            <person name="Bana N.A."/>
            <person name="Nyiri A."/>
            <person name="Nagy J."/>
            <person name="Frank K."/>
            <person name="Nagy T."/>
            <person name="Steger V."/>
            <person name="Schiller M."/>
            <person name="Lakatos P."/>
            <person name="Sugar L."/>
            <person name="Horn P."/>
            <person name="Barta E."/>
            <person name="Orosz L."/>
        </authorList>
    </citation>
    <scope>NUCLEOTIDE SEQUENCE [LARGE SCALE GENOMIC DNA]</scope>
    <source>
        <strain evidence="1">Hungarian</strain>
    </source>
</reference>
<protein>
    <submittedName>
        <fullName evidence="1">MED12L</fullName>
    </submittedName>
</protein>